<keyword evidence="1" id="KW-0472">Membrane</keyword>
<gene>
    <name evidence="2" type="ORF">A33Q_0743</name>
</gene>
<dbReference type="Proteomes" id="UP000006073">
    <property type="component" value="Unassembled WGS sequence"/>
</dbReference>
<dbReference type="STRING" id="1189612.A33Q_0743"/>
<protein>
    <submittedName>
        <fullName evidence="2">Uncharacterized protein</fullName>
    </submittedName>
</protein>
<comment type="caution">
    <text evidence="2">The sequence shown here is derived from an EMBL/GenBank/DDBJ whole genome shotgun (WGS) entry which is preliminary data.</text>
</comment>
<evidence type="ECO:0000256" key="1">
    <source>
        <dbReference type="SAM" id="Phobius"/>
    </source>
</evidence>
<evidence type="ECO:0000313" key="3">
    <source>
        <dbReference type="Proteomes" id="UP000006073"/>
    </source>
</evidence>
<proteinExistence type="predicted"/>
<keyword evidence="1" id="KW-0812">Transmembrane</keyword>
<organism evidence="2 3">
    <name type="scientific">Indibacter alkaliphilus (strain CCUG 57479 / KCTC 22604 / LW1)</name>
    <dbReference type="NCBI Taxonomy" id="1189612"/>
    <lineage>
        <taxon>Bacteria</taxon>
        <taxon>Pseudomonadati</taxon>
        <taxon>Bacteroidota</taxon>
        <taxon>Cytophagia</taxon>
        <taxon>Cytophagales</taxon>
        <taxon>Cyclobacteriaceae</taxon>
    </lineage>
</organism>
<dbReference type="EMBL" id="ALWO02000015">
    <property type="protein sequence ID" value="EOZ99140.1"/>
    <property type="molecule type" value="Genomic_DNA"/>
</dbReference>
<dbReference type="AlphaFoldDB" id="S2DPN8"/>
<accession>S2DPN8</accession>
<keyword evidence="3" id="KW-1185">Reference proteome</keyword>
<name>S2DPN8_INDAL</name>
<feature type="transmembrane region" description="Helical" evidence="1">
    <location>
        <begin position="237"/>
        <end position="255"/>
    </location>
</feature>
<feature type="transmembrane region" description="Helical" evidence="1">
    <location>
        <begin position="205"/>
        <end position="225"/>
    </location>
</feature>
<reference evidence="2 3" key="1">
    <citation type="journal article" date="2013" name="Genome Announc.">
        <title>Draft Genome Sequence of Indibacter alkaliphilus Strain LW1T, Isolated from Lonar Lake, a Haloalkaline Lake in the Buldana District of Maharashtra, India.</title>
        <authorList>
            <person name="Singh A."/>
            <person name="Kumar Jangir P."/>
            <person name="Sharma R."/>
            <person name="Singh A."/>
            <person name="Kumar Pinnaka A."/>
            <person name="Shivaji S."/>
        </authorList>
    </citation>
    <scope>NUCLEOTIDE SEQUENCE [LARGE SCALE GENOMIC DNA]</scope>
    <source>
        <strain evidence="3">CCUG 57479 / KCTC 22604 / LW1</strain>
    </source>
</reference>
<feature type="transmembrane region" description="Helical" evidence="1">
    <location>
        <begin position="73"/>
        <end position="94"/>
    </location>
</feature>
<sequence>MISQQSFSQNSEGRSFFKNNYYPDYPVVLLRENFFGNPVYFIEGEKVSAREVRAYMEIMPGDANDFSQTHTKALTGTGVLLTGQAVVLGALGYAYDNRNRLNNQIVLNWFVATTAGGVGGAIGRSMNRQGVRKINGLIDNHNYLIRQEDLNKPYLKMDFRSNFLGEKIDIYDGPNLLSKDRIDLYKETYPEFAEYYRKSQRNQNWSLAIGILDLASTFVFVGYILSPQIQSSAPSNLLLPLTIASFGTTISGGIFRRAARNQTRMALMKFNFGEEFREP</sequence>
<keyword evidence="1" id="KW-1133">Transmembrane helix</keyword>
<evidence type="ECO:0000313" key="2">
    <source>
        <dbReference type="EMBL" id="EOZ99140.1"/>
    </source>
</evidence>
<feature type="transmembrane region" description="Helical" evidence="1">
    <location>
        <begin position="106"/>
        <end position="123"/>
    </location>
</feature>